<comment type="caution">
    <text evidence="1">The sequence shown here is derived from an EMBL/GenBank/DDBJ whole genome shotgun (WGS) entry which is preliminary data.</text>
</comment>
<dbReference type="RefSeq" id="WP_311579734.1">
    <property type="nucleotide sequence ID" value="NZ_JAVRIF010000003.1"/>
</dbReference>
<protein>
    <recommendedName>
        <fullName evidence="3">DUF87 domain-containing protein</fullName>
    </recommendedName>
</protein>
<evidence type="ECO:0000313" key="1">
    <source>
        <dbReference type="EMBL" id="MDT0603494.1"/>
    </source>
</evidence>
<dbReference type="InterPro" id="IPR027417">
    <property type="entry name" value="P-loop_NTPase"/>
</dbReference>
<reference evidence="1 2" key="1">
    <citation type="submission" date="2023-09" db="EMBL/GenBank/DDBJ databases">
        <authorList>
            <person name="Rey-Velasco X."/>
        </authorList>
    </citation>
    <scope>NUCLEOTIDE SEQUENCE [LARGE SCALE GENOMIC DNA]</scope>
    <source>
        <strain evidence="1 2">W431</strain>
    </source>
</reference>
<keyword evidence="2" id="KW-1185">Reference proteome</keyword>
<gene>
    <name evidence="1" type="ORF">RM573_07780</name>
</gene>
<name>A0ABU3A0L0_9GAMM</name>
<dbReference type="PANTHER" id="PTHR42957:SF1">
    <property type="entry name" value="HELICASE MJ1565-RELATED"/>
    <property type="match status" value="1"/>
</dbReference>
<dbReference type="InterPro" id="IPR008571">
    <property type="entry name" value="HerA-like"/>
</dbReference>
<dbReference type="Proteomes" id="UP001266357">
    <property type="component" value="Unassembled WGS sequence"/>
</dbReference>
<accession>A0ABU3A0L0</accession>
<evidence type="ECO:0000313" key="2">
    <source>
        <dbReference type="Proteomes" id="UP001266357"/>
    </source>
</evidence>
<organism evidence="1 2">
    <name type="scientific">Thalassotalea castellviae</name>
    <dbReference type="NCBI Taxonomy" id="3075612"/>
    <lineage>
        <taxon>Bacteria</taxon>
        <taxon>Pseudomonadati</taxon>
        <taxon>Pseudomonadota</taxon>
        <taxon>Gammaproteobacteria</taxon>
        <taxon>Alteromonadales</taxon>
        <taxon>Colwelliaceae</taxon>
        <taxon>Thalassotalea</taxon>
    </lineage>
</organism>
<sequence length="217" mass="24594">MAKASRIDESLPILHHAIIGSTGSGKTTFIKRHPYFRQARRLIIWDPEGSFTGVRRYTTKSGFLRACKAAGFGDIRIRLELDPTPENYEWFCSIVWPMLHAAAPMTMVGEELADVTGVGKASKYWGFLSRKGRKYGLTILGASQRPQEMDKTFLSQARFRWCGILNTDTDQKYMANIMQLSLAEIAALDEEKCEFYLRQGSKPSQKGRLTFKTKKGK</sequence>
<dbReference type="PANTHER" id="PTHR42957">
    <property type="entry name" value="HELICASE MJ1565-RELATED"/>
    <property type="match status" value="1"/>
</dbReference>
<dbReference type="EMBL" id="JAVRIF010000003">
    <property type="protein sequence ID" value="MDT0603494.1"/>
    <property type="molecule type" value="Genomic_DNA"/>
</dbReference>
<proteinExistence type="predicted"/>
<dbReference type="SUPFAM" id="SSF52540">
    <property type="entry name" value="P-loop containing nucleoside triphosphate hydrolases"/>
    <property type="match status" value="1"/>
</dbReference>
<evidence type="ECO:0008006" key="3">
    <source>
        <dbReference type="Google" id="ProtNLM"/>
    </source>
</evidence>
<dbReference type="Gene3D" id="3.40.50.300">
    <property type="entry name" value="P-loop containing nucleotide triphosphate hydrolases"/>
    <property type="match status" value="1"/>
</dbReference>